<keyword evidence="2" id="KW-0732">Signal</keyword>
<dbReference type="GeneTree" id="ENSGT00390000012008"/>
<evidence type="ECO:0000313" key="4">
    <source>
        <dbReference type="Ensembl" id="ENSOCUP00000029926.1"/>
    </source>
</evidence>
<feature type="chain" id="PRO_5023834429" description="Out at first protein homolog" evidence="2">
    <location>
        <begin position="31"/>
        <end position="185"/>
    </location>
</feature>
<sequence length="185" mass="20595">PGDRGVPTARPALQPLLLLVLLPLLLPLLGAPRGVGAGAPAELRVRVRLPDGQVTEESLQADSDADSISLELRKPDGTLVSFTADFKKDVKIFRALILGELEKGQSQFQALCFVTRLQHNEIIPSEAMAKLRQRLGLRMQCRTVHHTSCILISRWHCTSDSPSKPPCMFFFCFFFLNQLTYLKGR</sequence>
<proteinExistence type="predicted"/>
<name>A0A5F9CA78_RABIT</name>
<accession>A0A5F9CA78</accession>
<reference evidence="4" key="3">
    <citation type="submission" date="2025-09" db="UniProtKB">
        <authorList>
            <consortium name="Ensembl"/>
        </authorList>
    </citation>
    <scope>IDENTIFICATION</scope>
    <source>
        <strain evidence="4">Thorbecke</strain>
    </source>
</reference>
<dbReference type="Bgee" id="ENSOCUG00000025219">
    <property type="expression patterns" value="Expressed in ovary and 20 other cell types or tissues"/>
</dbReference>
<dbReference type="EMBL" id="AAGW02009499">
    <property type="status" value="NOT_ANNOTATED_CDS"/>
    <property type="molecule type" value="Genomic_DNA"/>
</dbReference>
<dbReference type="PANTHER" id="PTHR13423">
    <property type="entry name" value="OUT AT FIRST"/>
    <property type="match status" value="1"/>
</dbReference>
<evidence type="ECO:0000313" key="5">
    <source>
        <dbReference type="Proteomes" id="UP000001811"/>
    </source>
</evidence>
<keyword evidence="5" id="KW-1185">Reference proteome</keyword>
<organism evidence="4 5">
    <name type="scientific">Oryctolagus cuniculus</name>
    <name type="common">Rabbit</name>
    <dbReference type="NCBI Taxonomy" id="9986"/>
    <lineage>
        <taxon>Eukaryota</taxon>
        <taxon>Metazoa</taxon>
        <taxon>Chordata</taxon>
        <taxon>Craniata</taxon>
        <taxon>Vertebrata</taxon>
        <taxon>Euteleostomi</taxon>
        <taxon>Mammalia</taxon>
        <taxon>Eutheria</taxon>
        <taxon>Euarchontoglires</taxon>
        <taxon>Glires</taxon>
        <taxon>Lagomorpha</taxon>
        <taxon>Leporidae</taxon>
        <taxon>Oryctolagus</taxon>
    </lineage>
</organism>
<dbReference type="AlphaFoldDB" id="A0A5F9CA78"/>
<dbReference type="Proteomes" id="UP000001811">
    <property type="component" value="Chromosome 1"/>
</dbReference>
<protein>
    <recommendedName>
        <fullName evidence="1">Out at first protein homolog</fullName>
    </recommendedName>
</protein>
<dbReference type="PANTHER" id="PTHR13423:SF2">
    <property type="entry name" value="OUT AT FIRST PROTEIN HOMOLOG"/>
    <property type="match status" value="1"/>
</dbReference>
<reference evidence="4" key="2">
    <citation type="submission" date="2025-08" db="UniProtKB">
        <authorList>
            <consortium name="Ensembl"/>
        </authorList>
    </citation>
    <scope>IDENTIFICATION</scope>
    <source>
        <strain evidence="4">Thorbecke</strain>
    </source>
</reference>
<gene>
    <name evidence="4" type="primary">OAF</name>
</gene>
<feature type="domain" description="Out at first protein BRICHOS-like" evidence="3">
    <location>
        <begin position="42"/>
        <end position="134"/>
    </location>
</feature>
<dbReference type="InterPro" id="IPR026315">
    <property type="entry name" value="Oaf"/>
</dbReference>
<dbReference type="Ensembl" id="ENSOCUT00000043084.1">
    <property type="protein sequence ID" value="ENSOCUP00000029926.1"/>
    <property type="gene ID" value="ENSOCUG00000025219.3"/>
</dbReference>
<evidence type="ECO:0000256" key="2">
    <source>
        <dbReference type="SAM" id="SignalP"/>
    </source>
</evidence>
<evidence type="ECO:0000259" key="3">
    <source>
        <dbReference type="Pfam" id="PF14941"/>
    </source>
</evidence>
<dbReference type="Pfam" id="PF14941">
    <property type="entry name" value="OAF_N"/>
    <property type="match status" value="1"/>
</dbReference>
<feature type="signal peptide" evidence="2">
    <location>
        <begin position="1"/>
        <end position="30"/>
    </location>
</feature>
<reference evidence="4 5" key="1">
    <citation type="journal article" date="2011" name="Nature">
        <title>A high-resolution map of human evolutionary constraint using 29 mammals.</title>
        <authorList>
            <person name="Lindblad-Toh K."/>
            <person name="Garber M."/>
            <person name="Zuk O."/>
            <person name="Lin M.F."/>
            <person name="Parker B.J."/>
            <person name="Washietl S."/>
            <person name="Kheradpour P."/>
            <person name="Ernst J."/>
            <person name="Jordan G."/>
            <person name="Mauceli E."/>
            <person name="Ward L.D."/>
            <person name="Lowe C.B."/>
            <person name="Holloway A.K."/>
            <person name="Clamp M."/>
            <person name="Gnerre S."/>
            <person name="Alfoldi J."/>
            <person name="Beal K."/>
            <person name="Chang J."/>
            <person name="Clawson H."/>
            <person name="Cuff J."/>
            <person name="Di Palma F."/>
            <person name="Fitzgerald S."/>
            <person name="Flicek P."/>
            <person name="Guttman M."/>
            <person name="Hubisz M.J."/>
            <person name="Jaffe D.B."/>
            <person name="Jungreis I."/>
            <person name="Kent W.J."/>
            <person name="Kostka D."/>
            <person name="Lara M."/>
            <person name="Martins A.L."/>
            <person name="Massingham T."/>
            <person name="Moltke I."/>
            <person name="Raney B.J."/>
            <person name="Rasmussen M.D."/>
            <person name="Robinson J."/>
            <person name="Stark A."/>
            <person name="Vilella A.J."/>
            <person name="Wen J."/>
            <person name="Xie X."/>
            <person name="Zody M.C."/>
            <person name="Baldwin J."/>
            <person name="Bloom T."/>
            <person name="Chin C.W."/>
            <person name="Heiman D."/>
            <person name="Nicol R."/>
            <person name="Nusbaum C."/>
            <person name="Young S."/>
            <person name="Wilkinson J."/>
            <person name="Worley K.C."/>
            <person name="Kovar C.L."/>
            <person name="Muzny D.M."/>
            <person name="Gibbs R.A."/>
            <person name="Cree A."/>
            <person name="Dihn H.H."/>
            <person name="Fowler G."/>
            <person name="Jhangiani S."/>
            <person name="Joshi V."/>
            <person name="Lee S."/>
            <person name="Lewis L.R."/>
            <person name="Nazareth L.V."/>
            <person name="Okwuonu G."/>
            <person name="Santibanez J."/>
            <person name="Warren W.C."/>
            <person name="Mardis E.R."/>
            <person name="Weinstock G.M."/>
            <person name="Wilson R.K."/>
            <person name="Delehaunty K."/>
            <person name="Dooling D."/>
            <person name="Fronik C."/>
            <person name="Fulton L."/>
            <person name="Fulton B."/>
            <person name="Graves T."/>
            <person name="Minx P."/>
            <person name="Sodergren E."/>
            <person name="Birney E."/>
            <person name="Margulies E.H."/>
            <person name="Herrero J."/>
            <person name="Green E.D."/>
            <person name="Haussler D."/>
            <person name="Siepel A."/>
            <person name="Goldman N."/>
            <person name="Pollard K.S."/>
            <person name="Pedersen J.S."/>
            <person name="Lander E.S."/>
            <person name="Kellis M."/>
        </authorList>
    </citation>
    <scope>NUCLEOTIDE SEQUENCE [LARGE SCALE GENOMIC DNA]</scope>
    <source>
        <strain evidence="4 5">Thorbecke inbred</strain>
    </source>
</reference>
<dbReference type="InterPro" id="IPR053894">
    <property type="entry name" value="OAF_N"/>
</dbReference>
<evidence type="ECO:0000256" key="1">
    <source>
        <dbReference type="ARBA" id="ARBA00021639"/>
    </source>
</evidence>